<proteinExistence type="predicted"/>
<sequence>MASGKMICSRCHGGGKIFDCSRWSASKGHCCPQGTHQISCPGKTVACAECGGLGMLVEAELKAVA</sequence>
<dbReference type="AlphaFoldDB" id="A0A6M7WKZ6"/>
<protein>
    <submittedName>
        <fullName evidence="1">Uncharacterized protein</fullName>
    </submittedName>
</protein>
<evidence type="ECO:0000313" key="1">
    <source>
        <dbReference type="EMBL" id="QKD01513.1"/>
    </source>
</evidence>
<accession>A0A6M7WKZ6</accession>
<evidence type="ECO:0000313" key="2">
    <source>
        <dbReference type="Proteomes" id="UP000503017"/>
    </source>
</evidence>
<reference evidence="1 2" key="1">
    <citation type="submission" date="2018-10" db="EMBL/GenBank/DDBJ databases">
        <authorList>
            <person name="Perry B.J."/>
            <person name="Sullivan J.T."/>
            <person name="Murphy R.J.T."/>
            <person name="Ramsay J.P."/>
            <person name="Ronson C.W."/>
        </authorList>
    </citation>
    <scope>NUCLEOTIDE SEQUENCE [LARGE SCALE GENOMIC DNA]</scope>
    <source>
        <strain evidence="1 2">R88b</strain>
    </source>
</reference>
<gene>
    <name evidence="1" type="ORF">EB235_08290</name>
</gene>
<organism evidence="1 2">
    <name type="scientific">Mesorhizobium loti R88b</name>
    <dbReference type="NCBI Taxonomy" id="935548"/>
    <lineage>
        <taxon>Bacteria</taxon>
        <taxon>Pseudomonadati</taxon>
        <taxon>Pseudomonadota</taxon>
        <taxon>Alphaproteobacteria</taxon>
        <taxon>Hyphomicrobiales</taxon>
        <taxon>Phyllobacteriaceae</taxon>
        <taxon>Mesorhizobium</taxon>
    </lineage>
</organism>
<dbReference type="EMBL" id="CP033367">
    <property type="protein sequence ID" value="QKD01513.1"/>
    <property type="molecule type" value="Genomic_DNA"/>
</dbReference>
<dbReference type="Proteomes" id="UP000503017">
    <property type="component" value="Chromosome"/>
</dbReference>
<name>A0A6M7WKZ6_RHILI</name>